<evidence type="ECO:0000313" key="4">
    <source>
        <dbReference type="WBParaSite" id="HPBE_0000803901-mRNA-1"/>
    </source>
</evidence>
<dbReference type="Proteomes" id="UP000050761">
    <property type="component" value="Unassembled WGS sequence"/>
</dbReference>
<keyword evidence="3" id="KW-1185">Reference proteome</keyword>
<dbReference type="AlphaFoldDB" id="A0A3P7YRX7"/>
<dbReference type="WBParaSite" id="HPBE_0000803901-mRNA-1">
    <property type="protein sequence ID" value="HPBE_0000803901-mRNA-1"/>
    <property type="gene ID" value="HPBE_0000803901"/>
</dbReference>
<feature type="domain" description="Helix-turn-helix" evidence="1">
    <location>
        <begin position="205"/>
        <end position="241"/>
    </location>
</feature>
<dbReference type="EMBL" id="UZAH01026039">
    <property type="protein sequence ID" value="VDO74627.1"/>
    <property type="molecule type" value="Genomic_DNA"/>
</dbReference>
<proteinExistence type="predicted"/>
<evidence type="ECO:0000259" key="1">
    <source>
        <dbReference type="Pfam" id="PF26215"/>
    </source>
</evidence>
<dbReference type="Pfam" id="PF26215">
    <property type="entry name" value="HTH_animal"/>
    <property type="match status" value="1"/>
</dbReference>
<evidence type="ECO:0000313" key="3">
    <source>
        <dbReference type="Proteomes" id="UP000050761"/>
    </source>
</evidence>
<protein>
    <submittedName>
        <fullName evidence="4">SCP domain-containing protein</fullName>
    </submittedName>
</protein>
<accession>A0A3P7YRX7</accession>
<reference evidence="2 3" key="1">
    <citation type="submission" date="2018-11" db="EMBL/GenBank/DDBJ databases">
        <authorList>
            <consortium name="Pathogen Informatics"/>
        </authorList>
    </citation>
    <scope>NUCLEOTIDE SEQUENCE [LARGE SCALE GENOMIC DNA]</scope>
</reference>
<organism evidence="2">
    <name type="scientific">Heligmosomoides polygyrus</name>
    <name type="common">Parasitic roundworm</name>
    <dbReference type="NCBI Taxonomy" id="6339"/>
    <lineage>
        <taxon>Eukaryota</taxon>
        <taxon>Metazoa</taxon>
        <taxon>Ecdysozoa</taxon>
        <taxon>Nematoda</taxon>
        <taxon>Chromadorea</taxon>
        <taxon>Rhabditida</taxon>
        <taxon>Rhabditina</taxon>
        <taxon>Rhabditomorpha</taxon>
        <taxon>Strongyloidea</taxon>
        <taxon>Heligmosomidae</taxon>
        <taxon>Heligmosomoides</taxon>
    </lineage>
</organism>
<evidence type="ECO:0000313" key="2">
    <source>
        <dbReference type="EMBL" id="VDO74627.1"/>
    </source>
</evidence>
<sequence>MIYAKTTAFGCSFKRCGTDDIVICIYNEPYNNVDNFYSYADNNNDRNKPDSDFHYSDDDCNNDHNNAYNYDNYADNNYYYHNHCNKPGDDYYYSDDDYNNTNNNNACNYNNYADNNYYYHNRCNKPSDDYYYSDDVYNNDNNNAYNYDNYADNNNYYHNHCNKPSDDYYYSDDYNNTNNNNACNYNNNYYHDHNYNYNNNYDETSSAHPSQTKRATIKNMFRTAAAVSSDSDLNTEVRNCIRNAGLDSMVRMIEVPPAHLKARLVRNRLYDSSCKTRQCIICPFGKEGDCMVSGAISPVRWVSRLRCHNGAGIDVAVTILAREFEISARRTLEALWIAARNPTINRKEEHVAVIRELAPYVDLCGIEPEDSLPEAR</sequence>
<name>A0A3P7YRX7_HELPZ</name>
<reference evidence="4" key="2">
    <citation type="submission" date="2019-09" db="UniProtKB">
        <authorList>
            <consortium name="WormBaseParasite"/>
        </authorList>
    </citation>
    <scope>IDENTIFICATION</scope>
</reference>
<gene>
    <name evidence="2" type="ORF">HPBE_LOCUS8040</name>
</gene>
<dbReference type="InterPro" id="IPR058912">
    <property type="entry name" value="HTH_animal"/>
</dbReference>